<feature type="transmembrane region" description="Helical" evidence="5">
    <location>
        <begin position="335"/>
        <end position="353"/>
    </location>
</feature>
<feature type="transmembrane region" description="Helical" evidence="5">
    <location>
        <begin position="172"/>
        <end position="193"/>
    </location>
</feature>
<feature type="transmembrane region" description="Helical" evidence="5">
    <location>
        <begin position="42"/>
        <end position="61"/>
    </location>
</feature>
<dbReference type="InterPro" id="IPR005829">
    <property type="entry name" value="Sugar_transporter_CS"/>
</dbReference>
<keyword evidence="3 5" id="KW-1133">Transmembrane helix</keyword>
<dbReference type="GO" id="GO:0016020">
    <property type="term" value="C:membrane"/>
    <property type="evidence" value="ECO:0007669"/>
    <property type="project" value="UniProtKB-SubCell"/>
</dbReference>
<accession>A0A1S3D3X7</accession>
<dbReference type="InterPro" id="IPR050549">
    <property type="entry name" value="MFS_Trehalose_Transporter"/>
</dbReference>
<dbReference type="PANTHER" id="PTHR48021:SF39">
    <property type="entry name" value="MAJOR FACILITATOR SUPERFAMILY (MFS) PROFILE DOMAIN-CONTAINING PROTEIN"/>
    <property type="match status" value="1"/>
</dbReference>
<dbReference type="FunFam" id="1.20.1250.20:FF:000249">
    <property type="entry name" value="facilitated trehalose transporter Tret1"/>
    <property type="match status" value="1"/>
</dbReference>
<feature type="transmembrane region" description="Helical" evidence="5">
    <location>
        <begin position="391"/>
        <end position="414"/>
    </location>
</feature>
<evidence type="ECO:0000256" key="2">
    <source>
        <dbReference type="ARBA" id="ARBA00022692"/>
    </source>
</evidence>
<name>A0A1S3D3X7_DIACI</name>
<dbReference type="STRING" id="121845.A0A1S3D3X7"/>
<evidence type="ECO:0000256" key="5">
    <source>
        <dbReference type="SAM" id="Phobius"/>
    </source>
</evidence>
<sequence length="513" mass="57946">MDEHNSSSQKEILSEAEKEKVNVRYGFRSACSQFTASVAQNFLLFSLGMAFGMPTVVVGVLDHKVASNQTILESPDLILSDEQSSWLGSILFLFHPFGSIISGYFLEYIGRKRLMILVGFPFFLGWILLYLAETVSIIMLGTVCMGLSVGCCEAPIISYIGEISEPRMRGSLSLFAGAACNFGVFIIFLIYALTDWRTTVLISAIFPILTMIMIAFIPESPTWLVSKGRLEEAERSLRWVRGWSKKHKVRVEFEQLVKDTNSATLYVADSEYTTDQRKSSQLSKLLNYLVRPEIVRPFIMIMILFFITIIASLQPMRPFLVEIFRTFGLPMKSEWVLVLTGILSITGSFVSTITVNKLGKRGMTLWSTGINTFFTLMLSICAMNLQWPGWIPLTIFCTCFWVSGYGMLPLPWMLLSEVFPLQVRGIASGITAASSSVVNFISTKTYINLTSWFGLHGTLFIYTLVSFLGFIYIYFYVPETEDRTLQEILDFFAENKSARDFKRPSKSKQPLTC</sequence>
<dbReference type="RefSeq" id="XP_008473869.1">
    <property type="nucleotide sequence ID" value="XM_008475647.3"/>
</dbReference>
<evidence type="ECO:0000313" key="8">
    <source>
        <dbReference type="RefSeq" id="XP_008473869.1"/>
    </source>
</evidence>
<dbReference type="SUPFAM" id="SSF103473">
    <property type="entry name" value="MFS general substrate transporter"/>
    <property type="match status" value="1"/>
</dbReference>
<evidence type="ECO:0000256" key="1">
    <source>
        <dbReference type="ARBA" id="ARBA00004141"/>
    </source>
</evidence>
<dbReference type="AlphaFoldDB" id="A0A1S3D3X7"/>
<feature type="transmembrane region" description="Helical" evidence="5">
    <location>
        <begin position="137"/>
        <end position="160"/>
    </location>
</feature>
<feature type="transmembrane region" description="Helical" evidence="5">
    <location>
        <begin position="199"/>
        <end position="217"/>
    </location>
</feature>
<dbReference type="InterPro" id="IPR036259">
    <property type="entry name" value="MFS_trans_sf"/>
</dbReference>
<keyword evidence="4 5" id="KW-0472">Membrane</keyword>
<protein>
    <submittedName>
        <fullName evidence="8">Facilitated trehalose transporter Tret1-like</fullName>
    </submittedName>
</protein>
<evidence type="ECO:0000256" key="4">
    <source>
        <dbReference type="ARBA" id="ARBA00023136"/>
    </source>
</evidence>
<evidence type="ECO:0000313" key="7">
    <source>
        <dbReference type="Proteomes" id="UP000079169"/>
    </source>
</evidence>
<comment type="subcellular location">
    <subcellularLocation>
        <location evidence="1">Membrane</location>
        <topology evidence="1">Multi-pass membrane protein</topology>
    </subcellularLocation>
</comment>
<feature type="transmembrane region" description="Helical" evidence="5">
    <location>
        <begin position="86"/>
        <end position="106"/>
    </location>
</feature>
<organism evidence="7 8">
    <name type="scientific">Diaphorina citri</name>
    <name type="common">Asian citrus psyllid</name>
    <dbReference type="NCBI Taxonomy" id="121845"/>
    <lineage>
        <taxon>Eukaryota</taxon>
        <taxon>Metazoa</taxon>
        <taxon>Ecdysozoa</taxon>
        <taxon>Arthropoda</taxon>
        <taxon>Hexapoda</taxon>
        <taxon>Insecta</taxon>
        <taxon>Pterygota</taxon>
        <taxon>Neoptera</taxon>
        <taxon>Paraneoptera</taxon>
        <taxon>Hemiptera</taxon>
        <taxon>Sternorrhyncha</taxon>
        <taxon>Psylloidea</taxon>
        <taxon>Psyllidae</taxon>
        <taxon>Diaphorininae</taxon>
        <taxon>Diaphorina</taxon>
    </lineage>
</organism>
<dbReference type="Proteomes" id="UP000079169">
    <property type="component" value="Unplaced"/>
</dbReference>
<feature type="transmembrane region" description="Helical" evidence="5">
    <location>
        <begin position="294"/>
        <end position="315"/>
    </location>
</feature>
<dbReference type="Gene3D" id="1.20.1250.20">
    <property type="entry name" value="MFS general substrate transporter like domains"/>
    <property type="match status" value="1"/>
</dbReference>
<evidence type="ECO:0000256" key="3">
    <source>
        <dbReference type="ARBA" id="ARBA00022989"/>
    </source>
</evidence>
<proteinExistence type="predicted"/>
<dbReference type="PROSITE" id="PS50850">
    <property type="entry name" value="MFS"/>
    <property type="match status" value="1"/>
</dbReference>
<feature type="transmembrane region" description="Helical" evidence="5">
    <location>
        <begin position="459"/>
        <end position="477"/>
    </location>
</feature>
<dbReference type="OMA" id="GVMWLFI"/>
<feature type="transmembrane region" description="Helical" evidence="5">
    <location>
        <begin position="365"/>
        <end position="385"/>
    </location>
</feature>
<keyword evidence="7" id="KW-1185">Reference proteome</keyword>
<feature type="transmembrane region" description="Helical" evidence="5">
    <location>
        <begin position="113"/>
        <end position="131"/>
    </location>
</feature>
<dbReference type="GO" id="GO:0022857">
    <property type="term" value="F:transmembrane transporter activity"/>
    <property type="evidence" value="ECO:0007669"/>
    <property type="project" value="InterPro"/>
</dbReference>
<dbReference type="GeneID" id="103510942"/>
<dbReference type="PROSITE" id="PS00216">
    <property type="entry name" value="SUGAR_TRANSPORT_1"/>
    <property type="match status" value="1"/>
</dbReference>
<dbReference type="Pfam" id="PF00083">
    <property type="entry name" value="Sugar_tr"/>
    <property type="match status" value="1"/>
</dbReference>
<dbReference type="InterPro" id="IPR020846">
    <property type="entry name" value="MFS_dom"/>
</dbReference>
<keyword evidence="2 5" id="KW-0812">Transmembrane</keyword>
<dbReference type="PANTHER" id="PTHR48021">
    <property type="match status" value="1"/>
</dbReference>
<evidence type="ECO:0000259" key="6">
    <source>
        <dbReference type="PROSITE" id="PS50850"/>
    </source>
</evidence>
<dbReference type="KEGG" id="dci:103510942"/>
<feature type="domain" description="Major facilitator superfamily (MFS) profile" evidence="6">
    <location>
        <begin position="43"/>
        <end position="481"/>
    </location>
</feature>
<dbReference type="InterPro" id="IPR005828">
    <property type="entry name" value="MFS_sugar_transport-like"/>
</dbReference>
<feature type="transmembrane region" description="Helical" evidence="5">
    <location>
        <begin position="426"/>
        <end position="447"/>
    </location>
</feature>
<gene>
    <name evidence="8" type="primary">LOC103510942</name>
</gene>
<reference evidence="8" key="1">
    <citation type="submission" date="2025-08" db="UniProtKB">
        <authorList>
            <consortium name="RefSeq"/>
        </authorList>
    </citation>
    <scope>IDENTIFICATION</scope>
</reference>
<dbReference type="PaxDb" id="121845-A0A1S3D3X7"/>